<evidence type="ECO:0000256" key="2">
    <source>
        <dbReference type="ARBA" id="ARBA00022643"/>
    </source>
</evidence>
<dbReference type="Proteomes" id="UP000323380">
    <property type="component" value="Unassembled WGS sequence"/>
</dbReference>
<gene>
    <name evidence="6" type="ORF">FXF69_35405</name>
</gene>
<dbReference type="InterPro" id="IPR019921">
    <property type="entry name" value="Lucif-like_OxRdtase_Rv2161c"/>
</dbReference>
<dbReference type="Gene3D" id="3.20.20.30">
    <property type="entry name" value="Luciferase-like domain"/>
    <property type="match status" value="1"/>
</dbReference>
<dbReference type="EC" id="1.-.-.-" evidence="6"/>
<dbReference type="Pfam" id="PF00296">
    <property type="entry name" value="Bac_luciferase"/>
    <property type="match status" value="1"/>
</dbReference>
<keyword evidence="3 6" id="KW-0560">Oxidoreductase</keyword>
<organism evidence="6 7">
    <name type="scientific">Actinomadura chibensis</name>
    <dbReference type="NCBI Taxonomy" id="392828"/>
    <lineage>
        <taxon>Bacteria</taxon>
        <taxon>Bacillati</taxon>
        <taxon>Actinomycetota</taxon>
        <taxon>Actinomycetes</taxon>
        <taxon>Streptosporangiales</taxon>
        <taxon>Thermomonosporaceae</taxon>
        <taxon>Actinomadura</taxon>
    </lineage>
</organism>
<evidence type="ECO:0000259" key="5">
    <source>
        <dbReference type="Pfam" id="PF00296"/>
    </source>
</evidence>
<dbReference type="InterPro" id="IPR036661">
    <property type="entry name" value="Luciferase-like_sf"/>
</dbReference>
<reference evidence="6 7" key="1">
    <citation type="submission" date="2019-08" db="EMBL/GenBank/DDBJ databases">
        <title>Actinomadura sp. nov. CYP1-5 isolated from mountain soil.</title>
        <authorList>
            <person name="Songsumanus A."/>
            <person name="Kuncharoen N."/>
            <person name="Kudo T."/>
            <person name="Yuki M."/>
            <person name="Igarashi Y."/>
            <person name="Tanasupawat S."/>
        </authorList>
    </citation>
    <scope>NUCLEOTIDE SEQUENCE [LARGE SCALE GENOMIC DNA]</scope>
    <source>
        <strain evidence="6 7">JCM 14158</strain>
    </source>
</reference>
<sequence length="302" mass="32082">MEIGFGVPTTGAWATPEAQALVARRAEELGYHSLWTLQRVLNPAGSSDATYRSVTDPFVTLAYLAAHTSRARLGVAVVNLPFYAPPILAKQAAALDRVSGGRFDLGLGLGWMREEFAAVGAPMERRGARAEEFLAVLRALWSGGPAEFHGEFYDVPPVVMEPRPVRAPGPPVLLGGGAEPALRRAGRLADGWVSSSRADLAAIGRSIGIVRDAAERAGRDPDALRFVCRGAVRVRPAGAAGRRPLTGSFEEIRADLRDLAGQGVTEVFADLNFDPEITGPDADPRASLERAMQALDALAPGR</sequence>
<evidence type="ECO:0000313" key="6">
    <source>
        <dbReference type="EMBL" id="TYB41413.1"/>
    </source>
</evidence>
<dbReference type="InterPro" id="IPR050172">
    <property type="entry name" value="SsuD_RutA_monooxygenase"/>
</dbReference>
<dbReference type="SUPFAM" id="SSF51679">
    <property type="entry name" value="Bacterial luciferase-like"/>
    <property type="match status" value="1"/>
</dbReference>
<evidence type="ECO:0000256" key="4">
    <source>
        <dbReference type="ARBA" id="ARBA00023033"/>
    </source>
</evidence>
<dbReference type="NCBIfam" id="TIGR03619">
    <property type="entry name" value="F420_Rv2161c"/>
    <property type="match status" value="1"/>
</dbReference>
<dbReference type="GO" id="GO:0008726">
    <property type="term" value="F:alkanesulfonate monooxygenase activity"/>
    <property type="evidence" value="ECO:0007669"/>
    <property type="project" value="TreeGrafter"/>
</dbReference>
<protein>
    <submittedName>
        <fullName evidence="6">TIGR03619 family F420-dependent LLM class oxidoreductase</fullName>
        <ecNumber evidence="6">1.-.-.-</ecNumber>
    </submittedName>
</protein>
<dbReference type="AlphaFoldDB" id="A0A5D0NAE2"/>
<feature type="domain" description="Luciferase-like" evidence="5">
    <location>
        <begin position="15"/>
        <end position="237"/>
    </location>
</feature>
<evidence type="ECO:0000313" key="7">
    <source>
        <dbReference type="Proteomes" id="UP000323380"/>
    </source>
</evidence>
<keyword evidence="2" id="KW-0288">FMN</keyword>
<evidence type="ECO:0000256" key="3">
    <source>
        <dbReference type="ARBA" id="ARBA00023002"/>
    </source>
</evidence>
<proteinExistence type="predicted"/>
<comment type="caution">
    <text evidence="6">The sequence shown here is derived from an EMBL/GenBank/DDBJ whole genome shotgun (WGS) entry which is preliminary data.</text>
</comment>
<dbReference type="PANTHER" id="PTHR42847:SF4">
    <property type="entry name" value="ALKANESULFONATE MONOOXYGENASE-RELATED"/>
    <property type="match status" value="1"/>
</dbReference>
<evidence type="ECO:0000256" key="1">
    <source>
        <dbReference type="ARBA" id="ARBA00022630"/>
    </source>
</evidence>
<accession>A0A5D0NAE2</accession>
<name>A0A5D0NAE2_9ACTN</name>
<dbReference type="STRING" id="1220554.GCA_001552135_01422"/>
<dbReference type="PANTHER" id="PTHR42847">
    <property type="entry name" value="ALKANESULFONATE MONOOXYGENASE"/>
    <property type="match status" value="1"/>
</dbReference>
<dbReference type="GO" id="GO:0046306">
    <property type="term" value="P:alkanesulfonate catabolic process"/>
    <property type="evidence" value="ECO:0007669"/>
    <property type="project" value="TreeGrafter"/>
</dbReference>
<keyword evidence="7" id="KW-1185">Reference proteome</keyword>
<keyword evidence="4" id="KW-0503">Monooxygenase</keyword>
<dbReference type="InterPro" id="IPR011251">
    <property type="entry name" value="Luciferase-like_dom"/>
</dbReference>
<dbReference type="EMBL" id="VSFG01000010">
    <property type="protein sequence ID" value="TYB41413.1"/>
    <property type="molecule type" value="Genomic_DNA"/>
</dbReference>
<keyword evidence="1" id="KW-0285">Flavoprotein</keyword>
<dbReference type="RefSeq" id="WP_067886672.1">
    <property type="nucleotide sequence ID" value="NZ_VSFG01000010.1"/>
</dbReference>